<comment type="similarity">
    <text evidence="2 8">Belongs to the FAN1 family.</text>
</comment>
<keyword evidence="3 8" id="KW-0540">Nuclease</keyword>
<dbReference type="InterPro" id="IPR014883">
    <property type="entry name" value="VRR_NUC"/>
</dbReference>
<keyword evidence="13" id="KW-1185">Reference proteome</keyword>
<evidence type="ECO:0000256" key="1">
    <source>
        <dbReference type="ARBA" id="ARBA00000983"/>
    </source>
</evidence>
<dbReference type="PANTHER" id="PTHR15749">
    <property type="entry name" value="FANCONI-ASSOCIATED NUCLEASE 1"/>
    <property type="match status" value="1"/>
</dbReference>
<feature type="compositionally biased region" description="Low complexity" evidence="9">
    <location>
        <begin position="11"/>
        <end position="33"/>
    </location>
</feature>
<organism evidence="11">
    <name type="scientific">Puccinia triticina (isolate 1-1 / race 1 (BBBD))</name>
    <name type="common">Brown leaf rust fungus</name>
    <dbReference type="NCBI Taxonomy" id="630390"/>
    <lineage>
        <taxon>Eukaryota</taxon>
        <taxon>Fungi</taxon>
        <taxon>Dikarya</taxon>
        <taxon>Basidiomycota</taxon>
        <taxon>Pucciniomycotina</taxon>
        <taxon>Pucciniomycetes</taxon>
        <taxon>Pucciniales</taxon>
        <taxon>Pucciniaceae</taxon>
        <taxon>Puccinia</taxon>
    </lineage>
</organism>
<evidence type="ECO:0000256" key="6">
    <source>
        <dbReference type="ARBA" id="ARBA00022842"/>
    </source>
</evidence>
<accession>A0A180GB46</accession>
<dbReference type="Gene3D" id="3.40.1350.10">
    <property type="match status" value="1"/>
</dbReference>
<dbReference type="EC" id="3.1.4.1" evidence="8"/>
<dbReference type="AlphaFoldDB" id="A0A180GB46"/>
<dbReference type="GO" id="GO:0017108">
    <property type="term" value="F:5'-flap endonuclease activity"/>
    <property type="evidence" value="ECO:0007669"/>
    <property type="project" value="TreeGrafter"/>
</dbReference>
<proteinExistence type="inferred from homology"/>
<feature type="compositionally biased region" description="Pro residues" evidence="9">
    <location>
        <begin position="549"/>
        <end position="558"/>
    </location>
</feature>
<evidence type="ECO:0000259" key="10">
    <source>
        <dbReference type="SMART" id="SM00990"/>
    </source>
</evidence>
<gene>
    <name evidence="11" type="ORF">PTTG_08153</name>
</gene>
<dbReference type="EMBL" id="ADAS02000116">
    <property type="protein sequence ID" value="OAV89861.1"/>
    <property type="molecule type" value="Genomic_DNA"/>
</dbReference>
<dbReference type="GO" id="GO:0036297">
    <property type="term" value="P:interstrand cross-link repair"/>
    <property type="evidence" value="ECO:0007669"/>
    <property type="project" value="InterPro"/>
</dbReference>
<dbReference type="Pfam" id="PF21315">
    <property type="entry name" value="FAN1_HTH"/>
    <property type="match status" value="1"/>
</dbReference>
<comment type="cofactor">
    <cofactor evidence="8">
        <name>Mg(2+)</name>
        <dbReference type="ChEBI" id="CHEBI:18420"/>
    </cofactor>
    <cofactor evidence="8">
        <name>Mn(2+)</name>
        <dbReference type="ChEBI" id="CHEBI:29035"/>
    </cofactor>
</comment>
<keyword evidence="8" id="KW-0539">Nucleus</keyword>
<dbReference type="GO" id="GO:0005634">
    <property type="term" value="C:nucleus"/>
    <property type="evidence" value="ECO:0007669"/>
    <property type="project" value="UniProtKB-SubCell"/>
</dbReference>
<dbReference type="STRING" id="630390.A0A180GB46"/>
<dbReference type="GO" id="GO:0008409">
    <property type="term" value="F:5'-3' exonuclease activity"/>
    <property type="evidence" value="ECO:0007669"/>
    <property type="project" value="TreeGrafter"/>
</dbReference>
<dbReference type="InterPro" id="IPR049125">
    <property type="entry name" value="FAN1-like_WH"/>
</dbReference>
<keyword evidence="8" id="KW-0234">DNA repair</keyword>
<evidence type="ECO:0000256" key="2">
    <source>
        <dbReference type="ARBA" id="ARBA00005533"/>
    </source>
</evidence>
<evidence type="ECO:0000256" key="4">
    <source>
        <dbReference type="ARBA" id="ARBA00022723"/>
    </source>
</evidence>
<protein>
    <recommendedName>
        <fullName evidence="8">Fanconi-associated nuclease</fullName>
        <ecNumber evidence="8">3.1.4.1</ecNumber>
    </recommendedName>
</protein>
<dbReference type="OrthoDB" id="258143at2759"/>
<feature type="region of interest" description="Disordered" evidence="9">
    <location>
        <begin position="527"/>
        <end position="620"/>
    </location>
</feature>
<dbReference type="SMART" id="SM00990">
    <property type="entry name" value="VRR_NUC"/>
    <property type="match status" value="1"/>
</dbReference>
<name>A0A180GB46_PUCT1</name>
<dbReference type="GO" id="GO:0004528">
    <property type="term" value="F:phosphodiesterase I activity"/>
    <property type="evidence" value="ECO:0007669"/>
    <property type="project" value="UniProtKB-EC"/>
</dbReference>
<dbReference type="InterPro" id="IPR049126">
    <property type="entry name" value="FAN1-like_TPR"/>
</dbReference>
<dbReference type="VEuPathDB" id="FungiDB:PTTG_08153"/>
<reference evidence="12 13" key="3">
    <citation type="journal article" date="2017" name="G3 (Bethesda)">
        <title>Comparative analysis highlights variable genome content of wheat rusts and divergence of the mating loci.</title>
        <authorList>
            <person name="Cuomo C.A."/>
            <person name="Bakkeren G."/>
            <person name="Khalil H.B."/>
            <person name="Panwar V."/>
            <person name="Joly D."/>
            <person name="Linning R."/>
            <person name="Sakthikumar S."/>
            <person name="Song X."/>
            <person name="Adiconis X."/>
            <person name="Fan L."/>
            <person name="Goldberg J.M."/>
            <person name="Levin J.Z."/>
            <person name="Young S."/>
            <person name="Zeng Q."/>
            <person name="Anikster Y."/>
            <person name="Bruce M."/>
            <person name="Wang M."/>
            <person name="Yin C."/>
            <person name="McCallum B."/>
            <person name="Szabo L.J."/>
            <person name="Hulbert S."/>
            <person name="Chen X."/>
            <person name="Fellers J.P."/>
        </authorList>
    </citation>
    <scope>NUCLEOTIDE SEQUENCE</scope>
    <source>
        <strain evidence="13">Isolate 1-1 / race 1 (BBBD)</strain>
        <strain evidence="12">isolate 1-1 / race 1 (BBBD)</strain>
    </source>
</reference>
<dbReference type="CDD" id="cd22326">
    <property type="entry name" value="FAN1-like"/>
    <property type="match status" value="1"/>
</dbReference>
<keyword evidence="7 8" id="KW-0464">Manganese</keyword>
<reference evidence="11" key="1">
    <citation type="submission" date="2009-11" db="EMBL/GenBank/DDBJ databases">
        <authorList>
            <consortium name="The Broad Institute Genome Sequencing Platform"/>
            <person name="Ward D."/>
            <person name="Feldgarden M."/>
            <person name="Earl A."/>
            <person name="Young S.K."/>
            <person name="Zeng Q."/>
            <person name="Koehrsen M."/>
            <person name="Alvarado L."/>
            <person name="Berlin A."/>
            <person name="Bochicchio J."/>
            <person name="Borenstein D."/>
            <person name="Chapman S.B."/>
            <person name="Chen Z."/>
            <person name="Engels R."/>
            <person name="Freedman E."/>
            <person name="Gellesch M."/>
            <person name="Goldberg J."/>
            <person name="Griggs A."/>
            <person name="Gujja S."/>
            <person name="Heilman E."/>
            <person name="Heiman D."/>
            <person name="Hepburn T."/>
            <person name="Howarth C."/>
            <person name="Jen D."/>
            <person name="Larson L."/>
            <person name="Lewis B."/>
            <person name="Mehta T."/>
            <person name="Park D."/>
            <person name="Pearson M."/>
            <person name="Roberts A."/>
            <person name="Saif S."/>
            <person name="Shea T."/>
            <person name="Shenoy N."/>
            <person name="Sisk P."/>
            <person name="Stolte C."/>
            <person name="Sykes S."/>
            <person name="Thomson T."/>
            <person name="Walk T."/>
            <person name="White J."/>
            <person name="Yandava C."/>
            <person name="Izard J."/>
            <person name="Baranova O.V."/>
            <person name="Blanton J.M."/>
            <person name="Tanner A.C."/>
            <person name="Dewhirst F.E."/>
            <person name="Haas B."/>
            <person name="Nusbaum C."/>
            <person name="Birren B."/>
        </authorList>
    </citation>
    <scope>NUCLEOTIDE SEQUENCE [LARGE SCALE GENOMIC DNA]</scope>
    <source>
        <strain evidence="11">1-1 BBBD Race 1</strain>
    </source>
</reference>
<feature type="compositionally biased region" description="Basic residues" evidence="9">
    <location>
        <begin position="34"/>
        <end position="46"/>
    </location>
</feature>
<comment type="subcellular location">
    <subcellularLocation>
        <location evidence="8">Nucleus</location>
    </subcellularLocation>
</comment>
<sequence length="1266" mass="142915">MSSPPTVILDSSSSSEGHSDHSSSTNSISQARSKLNKRKRKQKKKTGDKYLISADQWTPIAGPSVPKPLKKQPIYPQEPLTLFDPVTNAKLVSLFEPSSSFATTAAEEEDAVSAQATQEAEKPILVTVEEKISLYINCFEEMLNTVLRHESFLFLPSELKILNSWQALPRSSKYLFVRLFMRKHDNWFRLDQLSGYKADIGDLEQACGPLCTSVDELVAAIPIDPLLNTPNTPFGGGMPDTLTQLYPGHQPAAIYPAGSPNIMSAQLQYSPSRSMDDIQFNGHQLNPYDPFPGNSNPQYATQELPIPASGLFRPSPPPKIDQLNPHRPYQGIDQFQYAGQEHGIHLDGYLRSSPQVTFEHPPNPPQHNTYQGMDPIQYSVEQAGISLTDFLRSSPGNDLYQPAPYSPYAELIHIPSPHQAPRASIDELLRCNTHDLAMLEGPYAGVMQDTEYTYQGQFVSPSQISPSIPLMPQLAYDPIPVPDSPVDSLKTDEGIITQLNRFANQANHKKQRLDPNTWPRLDRCAVDGSPGRERIPFNVYDSQSHTLPDLPPVPPPVDTRPVPNSKLLDPISTAPSSSPPRPSPPQTKRARAVQNKPASPVRSNVASPVRGNVASPVRGNVASPVRGNVASPLRSDRAPPIYSETDPELSCFATMTSSVDYAQLNTDDLFGCMNLDELKSFAKKLQANPHTTRDMIIIGIKAIASNQSTLFGAPSTTTKGKQKKQLSLKFTKKGLKESQISSLNSRILKIIGPSIKLRPKVCSLFKRLHLIFYRSTTISEKTMTASMLAQMKIRNYPSYQVIRTSSIFDSREQLIKYEEALELEKQFDDLLVNERRPWNEDEQGKARRQEAKTLRLKKALDVFESAWMLWQITVCEENDRLEKLRPTQDLAYHDHDLSNYYKRRFHPGWPLTRILQKGLAVLARFEEHEREAKVLEALLQQPHFRRGKRGQWYDRLALVLMTHLARDESLAMNQRAVHMNSALYTCEHGLTDPDTHQLYRFSLGRRLARLQSLDPSIHHPSQTLLEVEEWKTARRTTIHRTIVNEDREVGAKTRWLSSLDKTPISVEEIALEHYISNHPGWRGFHSETGILKMIFSLVFWDIIFAAVPGAFETSFQTAPLDIATDAFRIVRRPLIEDRMRMIEERGSEEIMARMRETYARECGRKTWSIGISPASWARYSLEDLLQIVCCFSVQAFSLISNAFFEDWSVWAAGAPDLIIWNPYLNRCKFVEVKGPGDKLSEQQKNWFSLLLKAEGVEVEICSVKED</sequence>
<comment type="catalytic activity">
    <reaction evidence="1 8">
        <text>Hydrolytically removes 5'-nucleotides successively from the 3'-hydroxy termini of 3'-hydroxy-terminated oligonucleotides.</text>
        <dbReference type="EC" id="3.1.4.1"/>
    </reaction>
</comment>
<keyword evidence="6 8" id="KW-0460">Magnesium</keyword>
<dbReference type="InterPro" id="IPR033315">
    <property type="entry name" value="Fan1-like"/>
</dbReference>
<evidence type="ECO:0000256" key="7">
    <source>
        <dbReference type="ARBA" id="ARBA00023211"/>
    </source>
</evidence>
<keyword evidence="8" id="KW-0227">DNA damage</keyword>
<dbReference type="GO" id="GO:0070336">
    <property type="term" value="F:flap-structured DNA binding"/>
    <property type="evidence" value="ECO:0007669"/>
    <property type="project" value="TreeGrafter"/>
</dbReference>
<dbReference type="GO" id="GO:0046872">
    <property type="term" value="F:metal ion binding"/>
    <property type="evidence" value="ECO:0007669"/>
    <property type="project" value="UniProtKB-KW"/>
</dbReference>
<dbReference type="Pfam" id="PF21170">
    <property type="entry name" value="FAN1_TPR"/>
    <property type="match status" value="1"/>
</dbReference>
<evidence type="ECO:0000256" key="8">
    <source>
        <dbReference type="RuleBase" id="RU365033"/>
    </source>
</evidence>
<feature type="region of interest" description="Disordered" evidence="9">
    <location>
        <begin position="1"/>
        <end position="51"/>
    </location>
</feature>
<evidence type="ECO:0000313" key="12">
    <source>
        <dbReference type="EnsemblFungi" id="PTTG_08153-t43_1-p1"/>
    </source>
</evidence>
<reference evidence="12" key="4">
    <citation type="submission" date="2025-05" db="UniProtKB">
        <authorList>
            <consortium name="EnsemblFungi"/>
        </authorList>
    </citation>
    <scope>IDENTIFICATION</scope>
    <source>
        <strain evidence="12">isolate 1-1 / race 1 (BBBD)</strain>
    </source>
</reference>
<keyword evidence="5 8" id="KW-0378">Hydrolase</keyword>
<dbReference type="Proteomes" id="UP000005240">
    <property type="component" value="Unassembled WGS sequence"/>
</dbReference>
<dbReference type="PANTHER" id="PTHR15749:SF4">
    <property type="entry name" value="FANCONI-ASSOCIATED NUCLEASE 1"/>
    <property type="match status" value="1"/>
</dbReference>
<evidence type="ECO:0000313" key="11">
    <source>
        <dbReference type="EMBL" id="OAV89861.1"/>
    </source>
</evidence>
<feature type="domain" description="VRR-NUC" evidence="10">
    <location>
        <begin position="1154"/>
        <end position="1265"/>
    </location>
</feature>
<dbReference type="InterPro" id="IPR049132">
    <property type="entry name" value="FAN1-like_euk"/>
</dbReference>
<evidence type="ECO:0000256" key="9">
    <source>
        <dbReference type="SAM" id="MobiDB-lite"/>
    </source>
</evidence>
<reference evidence="11" key="2">
    <citation type="submission" date="2016-05" db="EMBL/GenBank/DDBJ databases">
        <title>Comparative analysis highlights variable genome content of wheat rusts and divergence of the mating loci.</title>
        <authorList>
            <person name="Cuomo C.A."/>
            <person name="Bakkeren G."/>
            <person name="Szabo L."/>
            <person name="Khalil H."/>
            <person name="Joly D."/>
            <person name="Goldberg J."/>
            <person name="Young S."/>
            <person name="Zeng Q."/>
            <person name="Fellers J."/>
        </authorList>
    </citation>
    <scope>NUCLEOTIDE SEQUENCE [LARGE SCALE GENOMIC DNA]</scope>
    <source>
        <strain evidence="11">1-1 BBBD Race 1</strain>
    </source>
</reference>
<dbReference type="InterPro" id="IPR011856">
    <property type="entry name" value="tRNA_endonuc-like_dom_sf"/>
</dbReference>
<evidence type="ECO:0000313" key="13">
    <source>
        <dbReference type="Proteomes" id="UP000005240"/>
    </source>
</evidence>
<dbReference type="EnsemblFungi" id="PTTG_08153-t43_1">
    <property type="protein sequence ID" value="PTTG_08153-t43_1-p1"/>
    <property type="gene ID" value="PTTG_08153"/>
</dbReference>
<comment type="function">
    <text evidence="8">Nuclease required for the repair of DNA interstrand cross-links (ICL). Acts as a 5'-3' exonuclease that anchors at a cut end of DNA and cleaves DNA successively at every third nucleotide, allowing to excise an ICL from one strand through flanking incisions.</text>
</comment>
<dbReference type="Pfam" id="PF08774">
    <property type="entry name" value="VRR_NUC"/>
    <property type="match status" value="1"/>
</dbReference>
<keyword evidence="4 8" id="KW-0479">Metal-binding</keyword>
<evidence type="ECO:0000256" key="5">
    <source>
        <dbReference type="ARBA" id="ARBA00022801"/>
    </source>
</evidence>
<evidence type="ECO:0000256" key="3">
    <source>
        <dbReference type="ARBA" id="ARBA00022722"/>
    </source>
</evidence>